<dbReference type="RefSeq" id="WP_100742276.1">
    <property type="nucleotide sequence ID" value="NZ_NPDW01000001.1"/>
</dbReference>
<dbReference type="InterPro" id="IPR014767">
    <property type="entry name" value="DAD_dom"/>
</dbReference>
<sequence>MKKILYTLIFFGMSLHLSDFNKLTRLNRNDQLIHLFSNAIHLGIGSEKLWSATSADNWGFVRQSATWARGNSGIIDSLILALKNAGYFNSSAPRNDVLNNVNLSGFGSATLTIKISQSISGIASTAYTGTKTFNHFFEIKKTGASTPSLQLFFDDPETTLGNDGALVYYRLVDFGNPQFANVGNVITESYTANDSVYGTKFQTYTWRNGPENVSWISKHGRVVLTEVDAGRQLCFRSVVRLTFTKLKEVNPSGATALDNLKTVCNTAQGTGSSDQIYYALAYMQKFDSPFQTTAKATFTMSTARPETICAIPETPSSPNVRLSYGIFNINGYVTDQLLAAQVPQDYPSPTVGGADFMSVDEAFNRTYVAFGASISGQTALGTVKQYETTSKAFLDAFDGSDQNLTFK</sequence>
<dbReference type="OrthoDB" id="339157at2"/>
<evidence type="ECO:0000259" key="1">
    <source>
        <dbReference type="PROSITE" id="PS51231"/>
    </source>
</evidence>
<name>A0A2N0AMB6_9LEPT</name>
<dbReference type="NCBIfam" id="NF047527">
    <property type="entry name" value="LIC_12337_fam"/>
    <property type="match status" value="1"/>
</dbReference>
<protein>
    <recommendedName>
        <fullName evidence="1">DAD domain-containing protein</fullName>
    </recommendedName>
</protein>
<proteinExistence type="predicted"/>
<dbReference type="EMBL" id="NPDX01000001">
    <property type="protein sequence ID" value="PJZ85375.1"/>
    <property type="molecule type" value="Genomic_DNA"/>
</dbReference>
<evidence type="ECO:0000313" key="2">
    <source>
        <dbReference type="EMBL" id="PJZ85375.1"/>
    </source>
</evidence>
<dbReference type="Proteomes" id="UP000232145">
    <property type="component" value="Unassembled WGS sequence"/>
</dbReference>
<evidence type="ECO:0000313" key="3">
    <source>
        <dbReference type="Proteomes" id="UP000232145"/>
    </source>
</evidence>
<organism evidence="2 3">
    <name type="scientific">Leptospira harrisiae</name>
    <dbReference type="NCBI Taxonomy" id="2023189"/>
    <lineage>
        <taxon>Bacteria</taxon>
        <taxon>Pseudomonadati</taxon>
        <taxon>Spirochaetota</taxon>
        <taxon>Spirochaetia</taxon>
        <taxon>Leptospirales</taxon>
        <taxon>Leptospiraceae</taxon>
        <taxon>Leptospira</taxon>
    </lineage>
</organism>
<dbReference type="PROSITE" id="PS51231">
    <property type="entry name" value="DAD"/>
    <property type="match status" value="1"/>
</dbReference>
<reference evidence="2 3" key="1">
    <citation type="submission" date="2017-07" db="EMBL/GenBank/DDBJ databases">
        <title>Leptospira spp. isolated from tropical soils.</title>
        <authorList>
            <person name="Thibeaux R."/>
            <person name="Iraola G."/>
            <person name="Ferres I."/>
            <person name="Bierque E."/>
            <person name="Girault D."/>
            <person name="Soupe-Gilbert M.-E."/>
            <person name="Picardeau M."/>
            <person name="Goarant C."/>
        </authorList>
    </citation>
    <scope>NUCLEOTIDE SEQUENCE [LARGE SCALE GENOMIC DNA]</scope>
    <source>
        <strain evidence="2 3">FH2-B-A1</strain>
    </source>
</reference>
<gene>
    <name evidence="2" type="ORF">CH364_03785</name>
</gene>
<keyword evidence="3" id="KW-1185">Reference proteome</keyword>
<dbReference type="AlphaFoldDB" id="A0A2N0AMB6"/>
<feature type="domain" description="DAD" evidence="1">
    <location>
        <begin position="70"/>
        <end position="97"/>
    </location>
</feature>
<comment type="caution">
    <text evidence="2">The sequence shown here is derived from an EMBL/GenBank/DDBJ whole genome shotgun (WGS) entry which is preliminary data.</text>
</comment>
<accession>A0A2N0AMB6</accession>